<dbReference type="Pfam" id="PF12697">
    <property type="entry name" value="Abhydrolase_6"/>
    <property type="match status" value="1"/>
</dbReference>
<dbReference type="OrthoDB" id="408373at2759"/>
<dbReference type="Proteomes" id="UP000800200">
    <property type="component" value="Unassembled WGS sequence"/>
</dbReference>
<gene>
    <name evidence="4" type="ORF">K469DRAFT_699320</name>
</gene>
<name>A0A6A6EWR9_9PEZI</name>
<accession>A0A6A6EWR9</accession>
<evidence type="ECO:0000313" key="4">
    <source>
        <dbReference type="EMBL" id="KAF2195721.1"/>
    </source>
</evidence>
<dbReference type="InterPro" id="IPR029058">
    <property type="entry name" value="AB_hydrolase_fold"/>
</dbReference>
<dbReference type="InterPro" id="IPR000073">
    <property type="entry name" value="AB_hydrolase_1"/>
</dbReference>
<dbReference type="GO" id="GO:0016787">
    <property type="term" value="F:hydrolase activity"/>
    <property type="evidence" value="ECO:0007669"/>
    <property type="project" value="UniProtKB-KW"/>
</dbReference>
<dbReference type="Gene3D" id="3.40.50.1820">
    <property type="entry name" value="alpha/beta hydrolase"/>
    <property type="match status" value="1"/>
</dbReference>
<organism evidence="4 5">
    <name type="scientific">Zopfia rhizophila CBS 207.26</name>
    <dbReference type="NCBI Taxonomy" id="1314779"/>
    <lineage>
        <taxon>Eukaryota</taxon>
        <taxon>Fungi</taxon>
        <taxon>Dikarya</taxon>
        <taxon>Ascomycota</taxon>
        <taxon>Pezizomycotina</taxon>
        <taxon>Dothideomycetes</taxon>
        <taxon>Dothideomycetes incertae sedis</taxon>
        <taxon>Zopfiaceae</taxon>
        <taxon>Zopfia</taxon>
    </lineage>
</organism>
<evidence type="ECO:0000313" key="5">
    <source>
        <dbReference type="Proteomes" id="UP000800200"/>
    </source>
</evidence>
<keyword evidence="5" id="KW-1185">Reference proteome</keyword>
<keyword evidence="1 4" id="KW-0378">Hydrolase</keyword>
<dbReference type="PRINTS" id="PR00412">
    <property type="entry name" value="EPOXHYDRLASE"/>
</dbReference>
<comment type="similarity">
    <text evidence="2">Belongs to the AB hydrolase superfamily. Epoxide hydrolase family.</text>
</comment>
<protein>
    <submittedName>
        <fullName evidence="4">Alpha/beta-hydrolase</fullName>
    </submittedName>
</protein>
<proteinExistence type="inferred from homology"/>
<sequence>MSVSATEIQDQKFNTLGLSKMIVNETLVCTYSRDLGQVSDNHPVLVLIHGYPQSAYMWRHLIPLFPPNAPLFVPDLPGYGASAPIKENDKLTVGTTILSALQTVVKRSSSSTFPSPIPVILIGHDRGARVAHRLAVSGAEGIRILGLCLIDIVPTQTQWAASSNAREAMGYFHWPFLANVEVAQKMISAYGGDRWCEEMILLWAGKNPNGLANLKSDNSLKIYSEFFKNPQTIEASSLDYLAGATTDVDAQKEDQAQGRRIPCPVLLIYSKHYIGSRFDVRKEWEEWVKTGVSIQDHALGNDIGHFGAEEAPEESARVVWGWLRGLGVNF</sequence>
<feature type="domain" description="AB hydrolase-1" evidence="3">
    <location>
        <begin position="45"/>
        <end position="317"/>
    </location>
</feature>
<evidence type="ECO:0000256" key="2">
    <source>
        <dbReference type="ARBA" id="ARBA00038334"/>
    </source>
</evidence>
<dbReference type="EMBL" id="ML994610">
    <property type="protein sequence ID" value="KAF2195721.1"/>
    <property type="molecule type" value="Genomic_DNA"/>
</dbReference>
<evidence type="ECO:0000256" key="1">
    <source>
        <dbReference type="ARBA" id="ARBA00022801"/>
    </source>
</evidence>
<evidence type="ECO:0000259" key="3">
    <source>
        <dbReference type="Pfam" id="PF12697"/>
    </source>
</evidence>
<reference evidence="4" key="1">
    <citation type="journal article" date="2020" name="Stud. Mycol.">
        <title>101 Dothideomycetes genomes: a test case for predicting lifestyles and emergence of pathogens.</title>
        <authorList>
            <person name="Haridas S."/>
            <person name="Albert R."/>
            <person name="Binder M."/>
            <person name="Bloem J."/>
            <person name="Labutti K."/>
            <person name="Salamov A."/>
            <person name="Andreopoulos B."/>
            <person name="Baker S."/>
            <person name="Barry K."/>
            <person name="Bills G."/>
            <person name="Bluhm B."/>
            <person name="Cannon C."/>
            <person name="Castanera R."/>
            <person name="Culley D."/>
            <person name="Daum C."/>
            <person name="Ezra D."/>
            <person name="Gonzalez J."/>
            <person name="Henrissat B."/>
            <person name="Kuo A."/>
            <person name="Liang C."/>
            <person name="Lipzen A."/>
            <person name="Lutzoni F."/>
            <person name="Magnuson J."/>
            <person name="Mondo S."/>
            <person name="Nolan M."/>
            <person name="Ohm R."/>
            <person name="Pangilinan J."/>
            <person name="Park H.-J."/>
            <person name="Ramirez L."/>
            <person name="Alfaro M."/>
            <person name="Sun H."/>
            <person name="Tritt A."/>
            <person name="Yoshinaga Y."/>
            <person name="Zwiers L.-H."/>
            <person name="Turgeon B."/>
            <person name="Goodwin S."/>
            <person name="Spatafora J."/>
            <person name="Crous P."/>
            <person name="Grigoriev I."/>
        </authorList>
    </citation>
    <scope>NUCLEOTIDE SEQUENCE</scope>
    <source>
        <strain evidence="4">CBS 207.26</strain>
    </source>
</reference>
<dbReference type="SUPFAM" id="SSF53474">
    <property type="entry name" value="alpha/beta-Hydrolases"/>
    <property type="match status" value="1"/>
</dbReference>
<dbReference type="AlphaFoldDB" id="A0A6A6EWR9"/>
<dbReference type="PANTHER" id="PTHR43329">
    <property type="entry name" value="EPOXIDE HYDROLASE"/>
    <property type="match status" value="1"/>
</dbReference>
<dbReference type="InterPro" id="IPR000639">
    <property type="entry name" value="Epox_hydrolase-like"/>
</dbReference>